<evidence type="ECO:0000313" key="2">
    <source>
        <dbReference type="Proteomes" id="UP001263246"/>
    </source>
</evidence>
<name>A0ABU3TWT3_9FIRM</name>
<dbReference type="RefSeq" id="WP_414000830.1">
    <property type="nucleotide sequence ID" value="NZ_JBLFDH010000010.1"/>
</dbReference>
<dbReference type="EMBL" id="JAWHPR010000002">
    <property type="protein sequence ID" value="MDU8687735.1"/>
    <property type="molecule type" value="Genomic_DNA"/>
</dbReference>
<evidence type="ECO:0000313" key="1">
    <source>
        <dbReference type="EMBL" id="MDU8687735.1"/>
    </source>
</evidence>
<reference evidence="1 2" key="1">
    <citation type="submission" date="2023-10" db="EMBL/GenBank/DDBJ databases">
        <title>Host Genetic Regulation of Human Gut Microbial Structural Variation.</title>
        <authorList>
            <person name="Harmsen H.J.M."/>
        </authorList>
    </citation>
    <scope>NUCLEOTIDE SEQUENCE [LARGE SCALE GENOMIC DNA]</scope>
    <source>
        <strain evidence="1 2">HTF-F</strain>
    </source>
</reference>
<dbReference type="Proteomes" id="UP001263246">
    <property type="component" value="Unassembled WGS sequence"/>
</dbReference>
<keyword evidence="2" id="KW-1185">Reference proteome</keyword>
<gene>
    <name evidence="1" type="ORF">RX402_03060</name>
</gene>
<accession>A0ABU3TWT3</accession>
<organism evidence="1 2">
    <name type="scientific">Faecalibacterium wellingii</name>
    <dbReference type="NCBI Taxonomy" id="2929491"/>
    <lineage>
        <taxon>Bacteria</taxon>
        <taxon>Bacillati</taxon>
        <taxon>Bacillota</taxon>
        <taxon>Clostridia</taxon>
        <taxon>Eubacteriales</taxon>
        <taxon>Oscillospiraceae</taxon>
        <taxon>Faecalibacterium</taxon>
    </lineage>
</organism>
<proteinExistence type="predicted"/>
<sequence length="49" mass="5161">MKKRTPPIHTGHFPGRTVTARTAQAGDAVGRADCKLLLAGMCGYSAEAF</sequence>
<protein>
    <submittedName>
        <fullName evidence="1">Uncharacterized protein</fullName>
    </submittedName>
</protein>
<comment type="caution">
    <text evidence="1">The sequence shown here is derived from an EMBL/GenBank/DDBJ whole genome shotgun (WGS) entry which is preliminary data.</text>
</comment>